<organism evidence="2 3">
    <name type="scientific">Talaromyces atroroseus</name>
    <dbReference type="NCBI Taxonomy" id="1441469"/>
    <lineage>
        <taxon>Eukaryota</taxon>
        <taxon>Fungi</taxon>
        <taxon>Dikarya</taxon>
        <taxon>Ascomycota</taxon>
        <taxon>Pezizomycotina</taxon>
        <taxon>Eurotiomycetes</taxon>
        <taxon>Eurotiomycetidae</taxon>
        <taxon>Eurotiales</taxon>
        <taxon>Trichocomaceae</taxon>
        <taxon>Talaromyces</taxon>
        <taxon>Talaromyces sect. Trachyspermi</taxon>
    </lineage>
</organism>
<evidence type="ECO:0000256" key="1">
    <source>
        <dbReference type="SAM" id="MobiDB-lite"/>
    </source>
</evidence>
<dbReference type="SUPFAM" id="SSF52047">
    <property type="entry name" value="RNI-like"/>
    <property type="match status" value="1"/>
</dbReference>
<feature type="region of interest" description="Disordered" evidence="1">
    <location>
        <begin position="1"/>
        <end position="40"/>
    </location>
</feature>
<keyword evidence="3" id="KW-1185">Reference proteome</keyword>
<gene>
    <name evidence="2" type="ORF">UA08_01266</name>
</gene>
<feature type="compositionally biased region" description="Polar residues" evidence="1">
    <location>
        <begin position="52"/>
        <end position="65"/>
    </location>
</feature>
<accession>A0A1Q5QCB6</accession>
<dbReference type="STRING" id="1441469.A0A1Q5QCB6"/>
<dbReference type="Proteomes" id="UP000214365">
    <property type="component" value="Unassembled WGS sequence"/>
</dbReference>
<dbReference type="RefSeq" id="XP_020123694.1">
    <property type="nucleotide sequence ID" value="XM_020260911.1"/>
</dbReference>
<dbReference type="GeneID" id="31001021"/>
<name>A0A1Q5QCB6_TALAT</name>
<comment type="caution">
    <text evidence="2">The sequence shown here is derived from an EMBL/GenBank/DDBJ whole genome shotgun (WGS) entry which is preliminary data.</text>
</comment>
<dbReference type="AlphaFoldDB" id="A0A1Q5QCB6"/>
<proteinExistence type="predicted"/>
<feature type="compositionally biased region" description="Low complexity" evidence="1">
    <location>
        <begin position="23"/>
        <end position="39"/>
    </location>
</feature>
<reference evidence="2 3" key="1">
    <citation type="submission" date="2015-06" db="EMBL/GenBank/DDBJ databases">
        <title>Talaromyces atroroseus IBT 11181 draft genome.</title>
        <authorList>
            <person name="Rasmussen K.B."/>
            <person name="Rasmussen S."/>
            <person name="Petersen B."/>
            <person name="Sicheritz-Ponten T."/>
            <person name="Mortensen U.H."/>
            <person name="Thrane U."/>
        </authorList>
    </citation>
    <scope>NUCLEOTIDE SEQUENCE [LARGE SCALE GENOMIC DNA]</scope>
    <source>
        <strain evidence="2 3">IBT 11181</strain>
    </source>
</reference>
<protein>
    <recommendedName>
        <fullName evidence="4">Tafazzin</fullName>
    </recommendedName>
</protein>
<dbReference type="OrthoDB" id="193467at2759"/>
<feature type="compositionally biased region" description="Pro residues" evidence="1">
    <location>
        <begin position="84"/>
        <end position="93"/>
    </location>
</feature>
<evidence type="ECO:0008006" key="4">
    <source>
        <dbReference type="Google" id="ProtNLM"/>
    </source>
</evidence>
<feature type="region of interest" description="Disordered" evidence="1">
    <location>
        <begin position="52"/>
        <end position="71"/>
    </location>
</feature>
<dbReference type="EMBL" id="LFMY01000002">
    <property type="protein sequence ID" value="OKL63573.1"/>
    <property type="molecule type" value="Genomic_DNA"/>
</dbReference>
<evidence type="ECO:0000313" key="3">
    <source>
        <dbReference type="Proteomes" id="UP000214365"/>
    </source>
</evidence>
<evidence type="ECO:0000313" key="2">
    <source>
        <dbReference type="EMBL" id="OKL63573.1"/>
    </source>
</evidence>
<sequence>MPKKHNKYPSVKPASTVHPSLESSSSSRQHGSRASASQSVNDLIQHLRRTQVPTSTNDGPSNPHQPLTLRTLHPSLRNILDVPETPPPRPRPNARPVGGRLLRRIPGPPPPSSWLQSNRTSTTDRETVSVGRDQVLYRLERLPGINFPPKHSLQHVLLKSMATSWPWHLDYDNVFLVEIPNRLKLLLLSYIAIYSPDAVSASRTNDLDLLFGAPAPEGDSVTEAETSHVTRLDLSAAIGKWTSIKLLSRHLLVSSKKEKVPITKTQETVPESWDDVEPAVDSPTPPLFQSPSHILRFPNLRYLSLAHPERTAANWGSLVNLLSHISTITHLSLAHWPIPTLTPNSINARVEHPSIKSLTFAAGGTDTYSADENNWVEVVNILRKLSRATYCLKWLDLEGCGQWFDALSWDGRTLQDDEPFRTLEASWNGPWRDIEWIGLGPGWIPAKYAGSNDLSESHTPLVASIHSHSSQRRVPASFGNPDDDLSSVLTAQDLREAEMARQKQRHINEWKAYEDTLRRARQVERHVHRVRREAGGKWIHFSFGGEGAEEREILETVMSKLDV</sequence>
<feature type="region of interest" description="Disordered" evidence="1">
    <location>
        <begin position="79"/>
        <end position="128"/>
    </location>
</feature>